<dbReference type="VGNC" id="VGNC:71042">
    <property type="gene designation" value="CHRD"/>
</dbReference>
<evidence type="ECO:0000256" key="1">
    <source>
        <dbReference type="PROSITE-ProRule" id="PRU00230"/>
    </source>
</evidence>
<evidence type="ECO:0000313" key="4">
    <source>
        <dbReference type="Ensembl" id="ENSMMUP00000062384.1"/>
    </source>
</evidence>
<dbReference type="Ensembl" id="ENSMMUT00000107240.1">
    <property type="protein sequence ID" value="ENSMMUP00000077381.1"/>
    <property type="gene ID" value="ENSMMUG00000007528.4"/>
</dbReference>
<accession>A0A5F7ZB26</accession>
<feature type="domain" description="CHRD" evidence="3">
    <location>
        <begin position="94"/>
        <end position="203"/>
    </location>
</feature>
<dbReference type="PANTHER" id="PTHR46526:SF1">
    <property type="entry name" value="CHORDIN"/>
    <property type="match status" value="1"/>
</dbReference>
<dbReference type="AlphaFoldDB" id="A0A5F7ZB26"/>
<dbReference type="PROSITE" id="PS50933">
    <property type="entry name" value="CHRD"/>
    <property type="match status" value="2"/>
</dbReference>
<feature type="compositionally biased region" description="Basic and acidic residues" evidence="2">
    <location>
        <begin position="69"/>
        <end position="94"/>
    </location>
</feature>
<sequence>MRCVLCACEALQWGRRTRGPGRVTCKNIKPECPTLACGQPRQLPGHCCQTCPQERSSSERQPSGLSFEYPRDPEHRSYSDRGEPGAEERARGDGHTDFVALLTGPRSQAVARARVSLLRSSLRFSISYRRLDRPTRVRFSDSNGSVLFEHAAAPTQDGLVCGVWRAVPRLSLRLLRAEQLHVALVTLTHPSGEVWGPLIRHRALAAETFSAILTLEGSPEQGIGGITLLTLSDTEDSLHFLLLFRGLLEPRSGGKWDGGKIREKVRESTCLRKAHMCGLAGLTQVPLRLQILHQGQLLRELQANVSAQVSGDLALAATCLGLLLLPITPCSVPRNQALLRCCPT</sequence>
<dbReference type="VEuPathDB" id="HostDB:ENSMMUG00000007528"/>
<name>A0A5F7ZB26_MACMU</name>
<dbReference type="Bgee" id="ENSMMUG00000007528">
    <property type="expression patterns" value="Expressed in cerebellar cortex and 19 other cell types or tissues"/>
</dbReference>
<dbReference type="SMART" id="SM00754">
    <property type="entry name" value="CHRD"/>
    <property type="match status" value="2"/>
</dbReference>
<dbReference type="GeneTree" id="ENSGT00940000161767"/>
<dbReference type="InterPro" id="IPR010895">
    <property type="entry name" value="CHRD"/>
</dbReference>
<gene>
    <name evidence="4 6" type="primary">CHRD</name>
</gene>
<feature type="region of interest" description="Disordered" evidence="2">
    <location>
        <begin position="54"/>
        <end position="94"/>
    </location>
</feature>
<feature type="compositionally biased region" description="Polar residues" evidence="2">
    <location>
        <begin position="54"/>
        <end position="64"/>
    </location>
</feature>
<evidence type="ECO:0000313" key="6">
    <source>
        <dbReference type="VGNC" id="VGNC:71042"/>
    </source>
</evidence>
<evidence type="ECO:0000313" key="5">
    <source>
        <dbReference type="Proteomes" id="UP000006718"/>
    </source>
</evidence>
<reference evidence="5" key="1">
    <citation type="journal article" date="2007" name="Science">
        <title>Evolutionary and biomedical insights from the rhesus macaque genome.</title>
        <authorList>
            <person name="Gibbs R.A."/>
            <person name="Rogers J."/>
            <person name="Katze M.G."/>
            <person name="Bumgarner R."/>
            <person name="Weinstock G.M."/>
            <person name="Mardis E.R."/>
            <person name="Remington K.A."/>
            <person name="Strausberg R.L."/>
            <person name="Venter J.C."/>
            <person name="Wilson R.K."/>
            <person name="Batzer M.A."/>
            <person name="Bustamante C.D."/>
            <person name="Eichler E.E."/>
            <person name="Hahn M.W."/>
            <person name="Hardison R.C."/>
            <person name="Makova K.D."/>
            <person name="Miller W."/>
            <person name="Milosavljevic A."/>
            <person name="Palermo R.E."/>
            <person name="Siepel A."/>
            <person name="Sikela J.M."/>
            <person name="Attaway T."/>
            <person name="Bell S."/>
            <person name="Bernard K.E."/>
            <person name="Buhay C.J."/>
            <person name="Chandrabose M.N."/>
            <person name="Dao M."/>
            <person name="Davis C."/>
            <person name="Delehaunty K.D."/>
            <person name="Ding Y."/>
            <person name="Dinh H.H."/>
            <person name="Dugan-Rocha S."/>
            <person name="Fulton L.A."/>
            <person name="Gabisi R.A."/>
            <person name="Garner T.T."/>
            <person name="Godfrey J."/>
            <person name="Hawes A.C."/>
            <person name="Hernandez J."/>
            <person name="Hines S."/>
            <person name="Holder M."/>
            <person name="Hume J."/>
            <person name="Jhangiani S.N."/>
            <person name="Joshi V."/>
            <person name="Khan Z.M."/>
            <person name="Kirkness E.F."/>
            <person name="Cree A."/>
            <person name="Fowler R.G."/>
            <person name="Lee S."/>
            <person name="Lewis L.R."/>
            <person name="Li Z."/>
            <person name="Liu Y.-S."/>
            <person name="Moore S.M."/>
            <person name="Muzny D."/>
            <person name="Nazareth L.V."/>
            <person name="Ngo D.N."/>
            <person name="Okwuonu G.O."/>
            <person name="Pai G."/>
            <person name="Parker D."/>
            <person name="Paul H.A."/>
            <person name="Pfannkoch C."/>
            <person name="Pohl C.S."/>
            <person name="Rogers Y.-H.C."/>
            <person name="Ruiz S.J."/>
            <person name="Sabo A."/>
            <person name="Santibanez J."/>
            <person name="Schneider B.W."/>
            <person name="Smith S.M."/>
            <person name="Sodergren E."/>
            <person name="Svatek A.F."/>
            <person name="Utterback T.R."/>
            <person name="Vattathil S."/>
            <person name="Warren W."/>
            <person name="White C.S."/>
            <person name="Chinwalla A.T."/>
            <person name="Feng Y."/>
            <person name="Halpern A.L."/>
            <person name="Hillier L.W."/>
            <person name="Huang X."/>
            <person name="Minx P."/>
            <person name="Nelson J.O."/>
            <person name="Pepin K.H."/>
            <person name="Qin X."/>
            <person name="Sutton G.G."/>
            <person name="Venter E."/>
            <person name="Walenz B.P."/>
            <person name="Wallis J.W."/>
            <person name="Worley K.C."/>
            <person name="Yang S.-P."/>
            <person name="Jones S.M."/>
            <person name="Marra M.A."/>
            <person name="Rocchi M."/>
            <person name="Schein J.E."/>
            <person name="Baertsch R."/>
            <person name="Clarke L."/>
            <person name="Csuros M."/>
            <person name="Glasscock J."/>
            <person name="Harris R.A."/>
            <person name="Havlak P."/>
            <person name="Jackson A.R."/>
            <person name="Jiang H."/>
            <person name="Liu Y."/>
            <person name="Messina D.N."/>
            <person name="Shen Y."/>
            <person name="Song H.X.-Z."/>
            <person name="Wylie T."/>
            <person name="Zhang L."/>
            <person name="Birney E."/>
            <person name="Han K."/>
            <person name="Konkel M.K."/>
            <person name="Lee J."/>
            <person name="Smit A.F.A."/>
            <person name="Ullmer B."/>
            <person name="Wang H."/>
            <person name="Xing J."/>
            <person name="Burhans R."/>
            <person name="Cheng Z."/>
            <person name="Karro J.E."/>
            <person name="Ma J."/>
            <person name="Raney B."/>
            <person name="She X."/>
            <person name="Cox M.J."/>
            <person name="Demuth J.P."/>
            <person name="Dumas L.J."/>
            <person name="Han S.-G."/>
            <person name="Hopkins J."/>
            <person name="Karimpour-Fard A."/>
            <person name="Kim Y.H."/>
            <person name="Pollack J.R."/>
            <person name="Vinar T."/>
            <person name="Addo-Quaye C."/>
            <person name="Degenhardt J."/>
            <person name="Denby A."/>
            <person name="Hubisz M.J."/>
            <person name="Indap A."/>
            <person name="Kosiol C."/>
            <person name="Lahn B.T."/>
            <person name="Lawson H.A."/>
            <person name="Marklein A."/>
            <person name="Nielsen R."/>
            <person name="Vallender E.J."/>
            <person name="Clark A.G."/>
            <person name="Ferguson B."/>
            <person name="Hernandez R.D."/>
            <person name="Hirani K."/>
            <person name="Kehrer-Sawatzki H."/>
            <person name="Kolb J."/>
            <person name="Patil S."/>
            <person name="Pu L.-L."/>
            <person name="Ren Y."/>
            <person name="Smith D.G."/>
            <person name="Wheeler D.A."/>
            <person name="Schenck I."/>
            <person name="Ball E.V."/>
            <person name="Chen R."/>
            <person name="Cooper D.N."/>
            <person name="Giardine B."/>
            <person name="Hsu F."/>
            <person name="Kent W.J."/>
            <person name="Lesk A."/>
            <person name="Nelson D.L."/>
            <person name="O'brien W.E."/>
            <person name="Pruefer K."/>
            <person name="Stenson P.D."/>
            <person name="Wallace J.C."/>
            <person name="Ke H."/>
            <person name="Liu X.-M."/>
            <person name="Wang P."/>
            <person name="Xiang A.P."/>
            <person name="Yang F."/>
            <person name="Barber G.P."/>
            <person name="Haussler D."/>
            <person name="Karolchik D."/>
            <person name="Kern A.D."/>
            <person name="Kuhn R.M."/>
            <person name="Smith K.E."/>
            <person name="Zwieg A.S."/>
        </authorList>
    </citation>
    <scope>NUCLEOTIDE SEQUENCE [LARGE SCALE GENOMIC DNA]</scope>
    <source>
        <strain evidence="5">17573</strain>
    </source>
</reference>
<reference evidence="4" key="3">
    <citation type="submission" date="2019-01" db="EMBL/GenBank/DDBJ databases">
        <authorList>
            <person name="Graves T."/>
            <person name="Eichler E.E."/>
            <person name="Wilson R.K."/>
        </authorList>
    </citation>
    <scope>NUCLEOTIDE SEQUENCE [LARGE SCALE GENOMIC DNA]</scope>
    <source>
        <strain evidence="4">17573</strain>
    </source>
</reference>
<dbReference type="PANTHER" id="PTHR46526">
    <property type="entry name" value="CHORDIN"/>
    <property type="match status" value="1"/>
</dbReference>
<feature type="domain" description="CHRD" evidence="3">
    <location>
        <begin position="205"/>
        <end position="322"/>
    </location>
</feature>
<keyword evidence="5" id="KW-1185">Reference proteome</keyword>
<evidence type="ECO:0000256" key="2">
    <source>
        <dbReference type="SAM" id="MobiDB-lite"/>
    </source>
</evidence>
<dbReference type="Proteomes" id="UP000006718">
    <property type="component" value="Chromosome 2"/>
</dbReference>
<organism evidence="4 5">
    <name type="scientific">Macaca mulatta</name>
    <name type="common">Rhesus macaque</name>
    <dbReference type="NCBI Taxonomy" id="9544"/>
    <lineage>
        <taxon>Eukaryota</taxon>
        <taxon>Metazoa</taxon>
        <taxon>Chordata</taxon>
        <taxon>Craniata</taxon>
        <taxon>Vertebrata</taxon>
        <taxon>Euteleostomi</taxon>
        <taxon>Mammalia</taxon>
        <taxon>Eutheria</taxon>
        <taxon>Euarchontoglires</taxon>
        <taxon>Primates</taxon>
        <taxon>Haplorrhini</taxon>
        <taxon>Catarrhini</taxon>
        <taxon>Cercopithecidae</taxon>
        <taxon>Cercopithecinae</taxon>
        <taxon>Macaca</taxon>
    </lineage>
</organism>
<keyword evidence="1" id="KW-0217">Developmental protein</keyword>
<dbReference type="InterPro" id="IPR052278">
    <property type="entry name" value="Chordin-like_regulators"/>
</dbReference>
<evidence type="ECO:0000259" key="3">
    <source>
        <dbReference type="PROSITE" id="PS50933"/>
    </source>
</evidence>
<dbReference type="ExpressionAtlas" id="A0A5F7ZB26">
    <property type="expression patterns" value="baseline and differential"/>
</dbReference>
<reference evidence="4" key="2">
    <citation type="submission" date="2018-06" db="EMBL/GenBank/DDBJ databases">
        <authorList>
            <person name="Dutcher S."/>
            <person name="Fulton R."/>
            <person name="Lindsay T."/>
        </authorList>
    </citation>
    <scope>NUCLEOTIDE SEQUENCE [LARGE SCALE GENOMIC DNA]</scope>
    <source>
        <strain evidence="4">17573</strain>
    </source>
</reference>
<dbReference type="Ensembl" id="ENSMMUT00000081589.1">
    <property type="protein sequence ID" value="ENSMMUP00000068281.1"/>
    <property type="gene ID" value="ENSMMUG00000007528.4"/>
</dbReference>
<reference evidence="4" key="4">
    <citation type="submission" date="2025-05" db="UniProtKB">
        <authorList>
            <consortium name="Ensembl"/>
        </authorList>
    </citation>
    <scope>IDENTIFICATION</scope>
    <source>
        <strain evidence="4">17573</strain>
    </source>
</reference>
<protein>
    <submittedName>
        <fullName evidence="4">Chordin</fullName>
    </submittedName>
</protein>
<dbReference type="Ensembl" id="ENSMMUT00000086460.1">
    <property type="protein sequence ID" value="ENSMMUP00000062384.1"/>
    <property type="gene ID" value="ENSMMUG00000007528.4"/>
</dbReference>
<proteinExistence type="predicted"/>